<feature type="transmembrane region" description="Helical" evidence="1">
    <location>
        <begin position="62"/>
        <end position="84"/>
    </location>
</feature>
<dbReference type="STRING" id="637679.GCA_001550055_01025"/>
<dbReference type="EMBL" id="FNAK01000003">
    <property type="protein sequence ID" value="SDD81076.1"/>
    <property type="molecule type" value="Genomic_DNA"/>
</dbReference>
<reference evidence="2 3" key="1">
    <citation type="submission" date="2016-10" db="EMBL/GenBank/DDBJ databases">
        <authorList>
            <person name="de Groot N.N."/>
        </authorList>
    </citation>
    <scope>NUCLEOTIDE SEQUENCE [LARGE SCALE GENOMIC DNA]</scope>
    <source>
        <strain evidence="2 3">CGMCC 1.9109</strain>
    </source>
</reference>
<evidence type="ECO:0000313" key="2">
    <source>
        <dbReference type="EMBL" id="SDD81076.1"/>
    </source>
</evidence>
<accession>A0A1G6XUP2</accession>
<evidence type="ECO:0000313" key="3">
    <source>
        <dbReference type="Proteomes" id="UP000183685"/>
    </source>
</evidence>
<proteinExistence type="predicted"/>
<dbReference type="Proteomes" id="UP000183685">
    <property type="component" value="Unassembled WGS sequence"/>
</dbReference>
<dbReference type="AlphaFoldDB" id="A0A1G6XUP2"/>
<organism evidence="2 3">
    <name type="scientific">Kordiimonas lacus</name>
    <dbReference type="NCBI Taxonomy" id="637679"/>
    <lineage>
        <taxon>Bacteria</taxon>
        <taxon>Pseudomonadati</taxon>
        <taxon>Pseudomonadota</taxon>
        <taxon>Alphaproteobacteria</taxon>
        <taxon>Kordiimonadales</taxon>
        <taxon>Kordiimonadaceae</taxon>
        <taxon>Kordiimonas</taxon>
    </lineage>
</organism>
<evidence type="ECO:0008006" key="4">
    <source>
        <dbReference type="Google" id="ProtNLM"/>
    </source>
</evidence>
<sequence length="179" mass="20134">MNFYSQELNAELGAGEKLIWAGGPKQGIYLTQRDFFLIPISLSWLGTAVAWEYSVWTDGGHITSLLFGGVLVAIGLFMTFGRFIDDCWRRSKTIYGLSERRAIILEGRNVKSVQLSSATTFQFYRHNHGRGTIQFGVTPEDQKKTGVGALWAFDTTLPTFEQIEDGERVYAEIKRIVGL</sequence>
<keyword evidence="1" id="KW-0472">Membrane</keyword>
<protein>
    <recommendedName>
        <fullName evidence="4">PH domain-containing protein</fullName>
    </recommendedName>
</protein>
<keyword evidence="3" id="KW-1185">Reference proteome</keyword>
<keyword evidence="1" id="KW-1133">Transmembrane helix</keyword>
<keyword evidence="1" id="KW-0812">Transmembrane</keyword>
<evidence type="ECO:0000256" key="1">
    <source>
        <dbReference type="SAM" id="Phobius"/>
    </source>
</evidence>
<name>A0A1G6XUP2_9PROT</name>
<gene>
    <name evidence="2" type="ORF">SAMN04488071_1344</name>
</gene>
<feature type="transmembrane region" description="Helical" evidence="1">
    <location>
        <begin position="35"/>
        <end position="56"/>
    </location>
</feature>